<dbReference type="Pfam" id="PF02634">
    <property type="entry name" value="FdhD-NarQ"/>
    <property type="match status" value="1"/>
</dbReference>
<comment type="function">
    <text evidence="3">Required for formate dehydrogenase (FDH) activity. Acts as a sulfur carrier protein that transfers sulfur from IscS to the molybdenum cofactor prior to its insertion into FDH.</text>
</comment>
<dbReference type="HAMAP" id="MF_00187">
    <property type="entry name" value="FdhD"/>
    <property type="match status" value="1"/>
</dbReference>
<keyword evidence="5" id="KW-1185">Reference proteome</keyword>
<comment type="caution">
    <text evidence="3">Lacks conserved residue(s) required for the propagation of feature annotation.</text>
</comment>
<organism evidence="4 5">
    <name type="scientific">Acidihalobacter ferrooxydans</name>
    <dbReference type="NCBI Taxonomy" id="1765967"/>
    <lineage>
        <taxon>Bacteria</taxon>
        <taxon>Pseudomonadati</taxon>
        <taxon>Pseudomonadota</taxon>
        <taxon>Gammaproteobacteria</taxon>
        <taxon>Chromatiales</taxon>
        <taxon>Ectothiorhodospiraceae</taxon>
        <taxon>Acidihalobacter</taxon>
    </lineage>
</organism>
<comment type="similarity">
    <text evidence="3">Belongs to the FdhD family.</text>
</comment>
<dbReference type="AlphaFoldDB" id="A0A1P8ULD6"/>
<sequence length="269" mass="28756">MAPFREVRLHTWTEAGCEYGRRCVPEEVPVALRLNCRDYAVMLASPADLEDFVYGFLLTERQIERAEDIAELSFDERAEGIVARVTLRGSAADRQRPDGGQRLPGATGCGLCGVQSLRDAVRPVPRVAPAPRIAPEAVCRAVAALRDWQPLNASAGALHAAAFADIAGNIVTAREDVGRHNALDKLIGALLRDGRTSHGGLVVMSSRCSYELVQKAAAFGVSLLCTVSAPTALAIRLAEEAGMTLISLVHADSFAVLTGADCLDWHKDG</sequence>
<dbReference type="SUPFAM" id="SSF53927">
    <property type="entry name" value="Cytidine deaminase-like"/>
    <property type="match status" value="1"/>
</dbReference>
<gene>
    <name evidence="3" type="primary">fdhD</name>
    <name evidence="4" type="ORF">BW247_08350</name>
</gene>
<name>A0A1P8ULD6_9GAMM</name>
<dbReference type="Gene3D" id="3.10.20.10">
    <property type="match status" value="1"/>
</dbReference>
<evidence type="ECO:0000256" key="1">
    <source>
        <dbReference type="ARBA" id="ARBA00022490"/>
    </source>
</evidence>
<protein>
    <recommendedName>
        <fullName evidence="3">Sulfur carrier protein FdhD</fullName>
    </recommendedName>
</protein>
<comment type="subcellular location">
    <subcellularLocation>
        <location evidence="3">Cytoplasm</location>
    </subcellularLocation>
</comment>
<evidence type="ECO:0000313" key="4">
    <source>
        <dbReference type="EMBL" id="APZ44622.1"/>
    </source>
</evidence>
<dbReference type="NCBIfam" id="TIGR00129">
    <property type="entry name" value="fdhD_narQ"/>
    <property type="match status" value="1"/>
</dbReference>
<dbReference type="InterPro" id="IPR003786">
    <property type="entry name" value="FdhD"/>
</dbReference>
<dbReference type="Gene3D" id="3.40.140.10">
    <property type="entry name" value="Cytidine Deaminase, domain 2"/>
    <property type="match status" value="1"/>
</dbReference>
<dbReference type="PIRSF" id="PIRSF015626">
    <property type="entry name" value="FdhD"/>
    <property type="match status" value="1"/>
</dbReference>
<evidence type="ECO:0000313" key="5">
    <source>
        <dbReference type="Proteomes" id="UP000243807"/>
    </source>
</evidence>
<dbReference type="STRING" id="1765967.BW247_08350"/>
<dbReference type="InterPro" id="IPR016193">
    <property type="entry name" value="Cytidine_deaminase-like"/>
</dbReference>
<feature type="active site" description="Cysteine persulfide intermediate" evidence="3">
    <location>
        <position position="109"/>
    </location>
</feature>
<dbReference type="GO" id="GO:0097163">
    <property type="term" value="F:sulfur carrier activity"/>
    <property type="evidence" value="ECO:0007669"/>
    <property type="project" value="UniProtKB-UniRule"/>
</dbReference>
<evidence type="ECO:0000256" key="2">
    <source>
        <dbReference type="ARBA" id="ARBA00023150"/>
    </source>
</evidence>
<dbReference type="GO" id="GO:0016783">
    <property type="term" value="F:sulfurtransferase activity"/>
    <property type="evidence" value="ECO:0007669"/>
    <property type="project" value="InterPro"/>
</dbReference>
<accession>A0A1P8ULD6</accession>
<dbReference type="GO" id="GO:0005737">
    <property type="term" value="C:cytoplasm"/>
    <property type="evidence" value="ECO:0007669"/>
    <property type="project" value="UniProtKB-SubCell"/>
</dbReference>
<dbReference type="Proteomes" id="UP000243807">
    <property type="component" value="Chromosome"/>
</dbReference>
<dbReference type="PANTHER" id="PTHR30592:SF1">
    <property type="entry name" value="SULFUR CARRIER PROTEIN FDHD"/>
    <property type="match status" value="1"/>
</dbReference>
<dbReference type="PANTHER" id="PTHR30592">
    <property type="entry name" value="FORMATE DEHYDROGENASE"/>
    <property type="match status" value="1"/>
</dbReference>
<keyword evidence="2 3" id="KW-0501">Molybdenum cofactor biosynthesis</keyword>
<evidence type="ECO:0000256" key="3">
    <source>
        <dbReference type="HAMAP-Rule" id="MF_00187"/>
    </source>
</evidence>
<reference evidence="4 5" key="1">
    <citation type="submission" date="2017-01" db="EMBL/GenBank/DDBJ databases">
        <title>Draft sequence of Acidihalobacter ferrooxidans strain DSM 14175 (strain V8).</title>
        <authorList>
            <person name="Khaleque H.N."/>
            <person name="Ramsay J.P."/>
            <person name="Murphy R.J.T."/>
            <person name="Kaksonen A.H."/>
            <person name="Boxall N.J."/>
            <person name="Watkin E.L.J."/>
        </authorList>
    </citation>
    <scope>NUCLEOTIDE SEQUENCE [LARGE SCALE GENOMIC DNA]</scope>
    <source>
        <strain evidence="4 5">V8</strain>
    </source>
</reference>
<dbReference type="GO" id="GO:0006777">
    <property type="term" value="P:Mo-molybdopterin cofactor biosynthetic process"/>
    <property type="evidence" value="ECO:0007669"/>
    <property type="project" value="UniProtKB-UniRule"/>
</dbReference>
<keyword evidence="1 3" id="KW-0963">Cytoplasm</keyword>
<proteinExistence type="inferred from homology"/>
<dbReference type="KEGG" id="afy:BW247_08350"/>
<dbReference type="EMBL" id="CP019434">
    <property type="protein sequence ID" value="APZ44622.1"/>
    <property type="molecule type" value="Genomic_DNA"/>
</dbReference>